<organism evidence="2 3">
    <name type="scientific">Candidatus Pullichristensenella stercorigallinarum</name>
    <dbReference type="NCBI Taxonomy" id="2840909"/>
    <lineage>
        <taxon>Bacteria</taxon>
        <taxon>Bacillati</taxon>
        <taxon>Bacillota</taxon>
        <taxon>Clostridia</taxon>
        <taxon>Candidatus Pullichristensenella</taxon>
    </lineage>
</organism>
<keyword evidence="1" id="KW-0812">Transmembrane</keyword>
<dbReference type="EMBL" id="DVFZ01000015">
    <property type="protein sequence ID" value="HIQ81769.1"/>
    <property type="molecule type" value="Genomic_DNA"/>
</dbReference>
<evidence type="ECO:0000313" key="3">
    <source>
        <dbReference type="Proteomes" id="UP000824260"/>
    </source>
</evidence>
<reference evidence="2" key="2">
    <citation type="journal article" date="2021" name="PeerJ">
        <title>Extensive microbial diversity within the chicken gut microbiome revealed by metagenomics and culture.</title>
        <authorList>
            <person name="Gilroy R."/>
            <person name="Ravi A."/>
            <person name="Getino M."/>
            <person name="Pursley I."/>
            <person name="Horton D.L."/>
            <person name="Alikhan N.F."/>
            <person name="Baker D."/>
            <person name="Gharbi K."/>
            <person name="Hall N."/>
            <person name="Watson M."/>
            <person name="Adriaenssens E.M."/>
            <person name="Foster-Nyarko E."/>
            <person name="Jarju S."/>
            <person name="Secka A."/>
            <person name="Antonio M."/>
            <person name="Oren A."/>
            <person name="Chaudhuri R.R."/>
            <person name="La Ragione R."/>
            <person name="Hildebrand F."/>
            <person name="Pallen M.J."/>
        </authorList>
    </citation>
    <scope>NUCLEOTIDE SEQUENCE</scope>
    <source>
        <strain evidence="2">ChiSjej6B24-2974</strain>
    </source>
</reference>
<dbReference type="Proteomes" id="UP000824260">
    <property type="component" value="Unassembled WGS sequence"/>
</dbReference>
<comment type="caution">
    <text evidence="2">The sequence shown here is derived from an EMBL/GenBank/DDBJ whole genome shotgun (WGS) entry which is preliminary data.</text>
</comment>
<reference evidence="2" key="1">
    <citation type="submission" date="2020-10" db="EMBL/GenBank/DDBJ databases">
        <authorList>
            <person name="Gilroy R."/>
        </authorList>
    </citation>
    <scope>NUCLEOTIDE SEQUENCE</scope>
    <source>
        <strain evidence="2">ChiSjej6B24-2974</strain>
    </source>
</reference>
<evidence type="ECO:0000256" key="1">
    <source>
        <dbReference type="SAM" id="Phobius"/>
    </source>
</evidence>
<evidence type="ECO:0000313" key="2">
    <source>
        <dbReference type="EMBL" id="HIQ81769.1"/>
    </source>
</evidence>
<sequence>MQINFPAFLDSLLILVQGWAGIFVVICIIWAVVAILNNVTGKKKEEK</sequence>
<gene>
    <name evidence="2" type="ORF">IAA52_01565</name>
</gene>
<keyword evidence="1" id="KW-0472">Membrane</keyword>
<feature type="transmembrane region" description="Helical" evidence="1">
    <location>
        <begin position="12"/>
        <end position="37"/>
    </location>
</feature>
<name>A0A9D1CW08_9FIRM</name>
<keyword evidence="1" id="KW-1133">Transmembrane helix</keyword>
<dbReference type="AlphaFoldDB" id="A0A9D1CW08"/>
<proteinExistence type="predicted"/>
<accession>A0A9D1CW08</accession>
<protein>
    <submittedName>
        <fullName evidence="2">Uncharacterized protein</fullName>
    </submittedName>
</protein>